<dbReference type="InterPro" id="IPR001296">
    <property type="entry name" value="Glyco_trans_1"/>
</dbReference>
<dbReference type="PANTHER" id="PTHR12526">
    <property type="entry name" value="GLYCOSYLTRANSFERASE"/>
    <property type="match status" value="1"/>
</dbReference>
<reference evidence="4" key="1">
    <citation type="submission" date="2015-01" db="EMBL/GenBank/DDBJ databases">
        <authorList>
            <person name="Xiang T."/>
            <person name="Song Y."/>
            <person name="Huang L."/>
            <person name="Wang B."/>
            <person name="Wu P."/>
        </authorList>
    </citation>
    <scope>NUCLEOTIDE SEQUENCE</scope>
    <source>
        <strain evidence="4">F6432</strain>
    </source>
</reference>
<dbReference type="Pfam" id="PF13439">
    <property type="entry name" value="Glyco_transf_4"/>
    <property type="match status" value="1"/>
</dbReference>
<protein>
    <submittedName>
        <fullName evidence="4">N-acetylgalactosamine-N, N'-diacetylbacillosaminyl-diphospho-undecaprenol 4-alpha-N-acetylgalactosaminyltransferase</fullName>
    </submittedName>
</protein>
<evidence type="ECO:0000259" key="2">
    <source>
        <dbReference type="Pfam" id="PF00534"/>
    </source>
</evidence>
<keyword evidence="1" id="KW-0472">Membrane</keyword>
<evidence type="ECO:0000256" key="1">
    <source>
        <dbReference type="SAM" id="Phobius"/>
    </source>
</evidence>
<dbReference type="RefSeq" id="WP_052508867.1">
    <property type="nucleotide sequence ID" value="NZ_CXXU01000001.1"/>
</dbReference>
<dbReference type="Pfam" id="PF00534">
    <property type="entry name" value="Glycos_transf_1"/>
    <property type="match status" value="1"/>
</dbReference>
<reference evidence="4" key="2">
    <citation type="journal article" date="2016" name="PLoS ONE">
        <title>Comparison of O-Antigen Gene Clusters of All O-Serogroups of Escherichia coli and Proposal for Adopting a New Nomenclature for O-Typing.</title>
        <authorList>
            <person name="DebRoy C."/>
            <person name="Fratamico P.M."/>
            <person name="Yan X."/>
            <person name="Baranzoni G."/>
            <person name="Liu Y."/>
            <person name="Needleman D.S."/>
            <person name="Tebbs R."/>
            <person name="O'Connell C.D."/>
            <person name="Allred A."/>
            <person name="Swimley M."/>
            <person name="Mwangi M."/>
            <person name="Kapur V."/>
            <person name="Raygoza Garay J.A."/>
            <person name="Roberts E.L."/>
            <person name="Katani R."/>
        </authorList>
    </citation>
    <scope>NUCLEOTIDE SEQUENCE</scope>
    <source>
        <strain evidence="4">F6432</strain>
    </source>
</reference>
<dbReference type="CDD" id="cd03811">
    <property type="entry name" value="GT4_GT28_WabH-like"/>
    <property type="match status" value="1"/>
</dbReference>
<evidence type="ECO:0000313" key="4">
    <source>
        <dbReference type="EMBL" id="AJR19415.1"/>
    </source>
</evidence>
<gene>
    <name evidence="4" type="primary">pglJ</name>
</gene>
<feature type="transmembrane region" description="Helical" evidence="1">
    <location>
        <begin position="92"/>
        <end position="111"/>
    </location>
</feature>
<dbReference type="GO" id="GO:0016757">
    <property type="term" value="F:glycosyltransferase activity"/>
    <property type="evidence" value="ECO:0007669"/>
    <property type="project" value="InterPro"/>
</dbReference>
<feature type="domain" description="Glycosyltransferase subfamily 4-like N-terminal" evidence="3">
    <location>
        <begin position="18"/>
        <end position="180"/>
    </location>
</feature>
<keyword evidence="1" id="KW-1133">Transmembrane helix</keyword>
<dbReference type="InterPro" id="IPR028098">
    <property type="entry name" value="Glyco_trans_4-like_N"/>
</dbReference>
<dbReference type="SUPFAM" id="SSF53756">
    <property type="entry name" value="UDP-Glycosyltransferase/glycogen phosphorylase"/>
    <property type="match status" value="1"/>
</dbReference>
<feature type="domain" description="Glycosyl transferase family 1" evidence="2">
    <location>
        <begin position="185"/>
        <end position="342"/>
    </location>
</feature>
<dbReference type="PANTHER" id="PTHR12526:SF630">
    <property type="entry name" value="GLYCOSYLTRANSFERASE"/>
    <property type="match status" value="1"/>
</dbReference>
<accession>A0A0D3QUL3</accession>
<organism evidence="4">
    <name type="scientific">Escherichia coli</name>
    <dbReference type="NCBI Taxonomy" id="562"/>
    <lineage>
        <taxon>Bacteria</taxon>
        <taxon>Pseudomonadati</taxon>
        <taxon>Pseudomonadota</taxon>
        <taxon>Gammaproteobacteria</taxon>
        <taxon>Enterobacterales</taxon>
        <taxon>Enterobacteriaceae</taxon>
        <taxon>Escherichia</taxon>
    </lineage>
</organism>
<sequence>MKYLKNDVVIVIPQLGKGGGEKVACNLANAFSRRGINATLLVYKNNSSNDYKRFIDDSVNVVYLDFDKKISRSPIKFIYKLIRNINTINPTTVIFCSGTVNCIVSFFLWGLNKSIKKIARETNLPSLYSNILLRKLYGISYHKFDEIIVQSKEMYNDINAITKCKKKQIKLINNPLELDRIKEYREEYIDVPLFNKHAINIVTAGRLTYQKGYDLLIMMVSNLVNLSKDIGFHILGAGELSDELRALVLKLNLADYIHFYGNVENPYPYYKKADAFVSSSRWEGFPNAVIECLACGTPVIANHYPGGLTEIITNENGVIIDINDSKSFYEAIKYVVNLEPQRIENTIKHLDSIEISKLIIKPEDVNDR</sequence>
<dbReference type="Gene3D" id="3.40.50.2000">
    <property type="entry name" value="Glycogen Phosphorylase B"/>
    <property type="match status" value="2"/>
</dbReference>
<keyword evidence="1" id="KW-0812">Transmembrane</keyword>
<evidence type="ECO:0000259" key="3">
    <source>
        <dbReference type="Pfam" id="PF13439"/>
    </source>
</evidence>
<proteinExistence type="predicted"/>
<dbReference type="AlphaFoldDB" id="A0A0D3QUL3"/>
<keyword evidence="4" id="KW-0808">Transferase</keyword>
<name>A0A0D3QUL3_ECOLX</name>
<dbReference type="EMBL" id="KP710594">
    <property type="protein sequence ID" value="AJR19415.1"/>
    <property type="molecule type" value="Genomic_DNA"/>
</dbReference>
<dbReference type="GO" id="GO:1901135">
    <property type="term" value="P:carbohydrate derivative metabolic process"/>
    <property type="evidence" value="ECO:0007669"/>
    <property type="project" value="UniProtKB-ARBA"/>
</dbReference>